<evidence type="ECO:0000256" key="3">
    <source>
        <dbReference type="ARBA" id="ARBA00022723"/>
    </source>
</evidence>
<dbReference type="InterPro" id="IPR029044">
    <property type="entry name" value="Nucleotide-diphossugar_trans"/>
</dbReference>
<dbReference type="PANTHER" id="PTHR13778:SF47">
    <property type="entry name" value="LIPOPOLYSACCHARIDE 1,3-GALACTOSYLTRANSFERASE"/>
    <property type="match status" value="1"/>
</dbReference>
<evidence type="ECO:0000313" key="5">
    <source>
        <dbReference type="Proteomes" id="UP001621512"/>
    </source>
</evidence>
<dbReference type="InterPro" id="IPR050748">
    <property type="entry name" value="Glycosyltrans_8_dom-fam"/>
</dbReference>
<protein>
    <submittedName>
        <fullName evidence="4">Glycosyltransferase family 8 protein</fullName>
    </submittedName>
</protein>
<gene>
    <name evidence="4" type="ORF">OHU35_02375</name>
</gene>
<evidence type="ECO:0000256" key="2">
    <source>
        <dbReference type="ARBA" id="ARBA00022679"/>
    </source>
</evidence>
<reference evidence="4 5" key="1">
    <citation type="submission" date="2022-10" db="EMBL/GenBank/DDBJ databases">
        <title>The complete genomes of actinobacterial strains from the NBC collection.</title>
        <authorList>
            <person name="Joergensen T.S."/>
            <person name="Alvarez Arevalo M."/>
            <person name="Sterndorff E.B."/>
            <person name="Faurdal D."/>
            <person name="Vuksanovic O."/>
            <person name="Mourched A.-S."/>
            <person name="Charusanti P."/>
            <person name="Shaw S."/>
            <person name="Blin K."/>
            <person name="Weber T."/>
        </authorList>
    </citation>
    <scope>NUCLEOTIDE SEQUENCE [LARGE SCALE GENOMIC DNA]</scope>
    <source>
        <strain evidence="4 5">NBC_00017</strain>
    </source>
</reference>
<keyword evidence="5" id="KW-1185">Reference proteome</keyword>
<dbReference type="CDD" id="cd04194">
    <property type="entry name" value="GT8_A4GalT_like"/>
    <property type="match status" value="1"/>
</dbReference>
<keyword evidence="1" id="KW-0328">Glycosyltransferase</keyword>
<evidence type="ECO:0000313" key="4">
    <source>
        <dbReference type="EMBL" id="WTW24950.1"/>
    </source>
</evidence>
<name>A0ABZ1MG52_STREF</name>
<keyword evidence="2" id="KW-0808">Transferase</keyword>
<dbReference type="RefSeq" id="WP_189725255.1">
    <property type="nucleotide sequence ID" value="NZ_BMUK01000007.1"/>
</dbReference>
<keyword evidence="3" id="KW-0479">Metal-binding</keyword>
<dbReference type="PANTHER" id="PTHR13778">
    <property type="entry name" value="GLYCOSYLTRANSFERASE 8 DOMAIN-CONTAINING PROTEIN"/>
    <property type="match status" value="1"/>
</dbReference>
<dbReference type="Gene3D" id="3.90.550.10">
    <property type="entry name" value="Spore Coat Polysaccharide Biosynthesis Protein SpsA, Chain A"/>
    <property type="match status" value="1"/>
</dbReference>
<organism evidence="4 5">
    <name type="scientific">Streptomyces purpurascens</name>
    <dbReference type="NCBI Taxonomy" id="1924"/>
    <lineage>
        <taxon>Bacteria</taxon>
        <taxon>Bacillati</taxon>
        <taxon>Actinomycetota</taxon>
        <taxon>Actinomycetes</taxon>
        <taxon>Kitasatosporales</taxon>
        <taxon>Streptomycetaceae</taxon>
        <taxon>Streptomyces</taxon>
    </lineage>
</organism>
<accession>A0ABZ1MG52</accession>
<dbReference type="Proteomes" id="UP001621512">
    <property type="component" value="Chromosome"/>
</dbReference>
<sequence length="271" mass="30403">MGQQDIHVVFAVDDNYATAATVVARSIRDGLRDRTRGLVFHVIDSGLGEGSTRMLGDAGDVRIHEVPDRLEMAVPRKHWTAATLHRLHIGEIVPEDVHRVIYLDVDTIVLDDLAELYDTDLGGAPIGAVINEVAPARLLTLGTTRASLSQTGAKAPGYFNAGVLLIDMDQWRAEGITPRAVHIYRTYGKDIPTLDQDILNHLFAERWAPIPSKWNKFIEHPVHGRFGQGRMEYLTRREGIIHYIGADKPWSDEFPDNPLRRIYREFTTVPA</sequence>
<dbReference type="InterPro" id="IPR002495">
    <property type="entry name" value="Glyco_trans_8"/>
</dbReference>
<dbReference type="SUPFAM" id="SSF53448">
    <property type="entry name" value="Nucleotide-diphospho-sugar transferases"/>
    <property type="match status" value="1"/>
</dbReference>
<evidence type="ECO:0000256" key="1">
    <source>
        <dbReference type="ARBA" id="ARBA00022676"/>
    </source>
</evidence>
<proteinExistence type="predicted"/>
<dbReference type="Pfam" id="PF01501">
    <property type="entry name" value="Glyco_transf_8"/>
    <property type="match status" value="1"/>
</dbReference>
<dbReference type="EMBL" id="CP108341">
    <property type="protein sequence ID" value="WTW24950.1"/>
    <property type="molecule type" value="Genomic_DNA"/>
</dbReference>